<dbReference type="Gene3D" id="3.40.50.720">
    <property type="entry name" value="NAD(P)-binding Rossmann-like Domain"/>
    <property type="match status" value="1"/>
</dbReference>
<dbReference type="PROSITE" id="PS00061">
    <property type="entry name" value="ADH_SHORT"/>
    <property type="match status" value="1"/>
</dbReference>
<name>A0ABU2CLQ9_9MICO</name>
<evidence type="ECO:0000256" key="1">
    <source>
        <dbReference type="ARBA" id="ARBA00006484"/>
    </source>
</evidence>
<dbReference type="PRINTS" id="PR00080">
    <property type="entry name" value="SDRFAMILY"/>
</dbReference>
<dbReference type="SUPFAM" id="SSF51735">
    <property type="entry name" value="NAD(P)-binding Rossmann-fold domains"/>
    <property type="match status" value="1"/>
</dbReference>
<dbReference type="InterPro" id="IPR002347">
    <property type="entry name" value="SDR_fam"/>
</dbReference>
<comment type="caution">
    <text evidence="4">The sequence shown here is derived from an EMBL/GenBank/DDBJ whole genome shotgun (WGS) entry which is preliminary data.</text>
</comment>
<keyword evidence="5" id="KW-1185">Reference proteome</keyword>
<comment type="similarity">
    <text evidence="1 3">Belongs to the short-chain dehydrogenases/reductases (SDR) family.</text>
</comment>
<accession>A0ABU2CLQ9</accession>
<dbReference type="PANTHER" id="PTHR43115">
    <property type="entry name" value="DEHYDROGENASE/REDUCTASE SDR FAMILY MEMBER 11"/>
    <property type="match status" value="1"/>
</dbReference>
<dbReference type="InterPro" id="IPR036291">
    <property type="entry name" value="NAD(P)-bd_dom_sf"/>
</dbReference>
<gene>
    <name evidence="4" type="ORF">J2S48_001790</name>
</gene>
<protein>
    <submittedName>
        <fullName evidence="4">NADP-dependent 3-hydroxy acid dehydrogenase YdfG</fullName>
    </submittedName>
</protein>
<dbReference type="PANTHER" id="PTHR43115:SF4">
    <property type="entry name" value="DEHYDROGENASE_REDUCTASE SDR FAMILY MEMBER 11"/>
    <property type="match status" value="1"/>
</dbReference>
<evidence type="ECO:0000313" key="5">
    <source>
        <dbReference type="Proteomes" id="UP001183585"/>
    </source>
</evidence>
<dbReference type="PRINTS" id="PR00081">
    <property type="entry name" value="GDHRDH"/>
</dbReference>
<evidence type="ECO:0000256" key="3">
    <source>
        <dbReference type="RuleBase" id="RU000363"/>
    </source>
</evidence>
<reference evidence="4 5" key="1">
    <citation type="submission" date="2023-07" db="EMBL/GenBank/DDBJ databases">
        <title>Sequencing the genomes of 1000 actinobacteria strains.</title>
        <authorList>
            <person name="Klenk H.-P."/>
        </authorList>
    </citation>
    <scope>NUCLEOTIDE SEQUENCE [LARGE SCALE GENOMIC DNA]</scope>
    <source>
        <strain evidence="4 5">DSM 45554</strain>
    </source>
</reference>
<dbReference type="Pfam" id="PF00106">
    <property type="entry name" value="adh_short"/>
    <property type="match status" value="1"/>
</dbReference>
<dbReference type="RefSeq" id="WP_274993448.1">
    <property type="nucleotide sequence ID" value="NZ_JAJQQP010000004.1"/>
</dbReference>
<evidence type="ECO:0000256" key="2">
    <source>
        <dbReference type="ARBA" id="ARBA00023002"/>
    </source>
</evidence>
<evidence type="ECO:0000313" key="4">
    <source>
        <dbReference type="EMBL" id="MDR7382275.1"/>
    </source>
</evidence>
<dbReference type="InterPro" id="IPR020904">
    <property type="entry name" value="Sc_DH/Rdtase_CS"/>
</dbReference>
<organism evidence="4 5">
    <name type="scientific">Promicromonospora iranensis</name>
    <dbReference type="NCBI Taxonomy" id="1105144"/>
    <lineage>
        <taxon>Bacteria</taxon>
        <taxon>Bacillati</taxon>
        <taxon>Actinomycetota</taxon>
        <taxon>Actinomycetes</taxon>
        <taxon>Micrococcales</taxon>
        <taxon>Promicromonosporaceae</taxon>
        <taxon>Promicromonospora</taxon>
    </lineage>
</organism>
<keyword evidence="2" id="KW-0560">Oxidoreductase</keyword>
<sequence>MSTEANTPNSTAKIVLVTGASSGIGEATALRLAAEGHHVALGARRTDRLEALAARIRADGGRASVHRLDVTDAADVRAVVDRVAEEHGRIDVIVNNAGIMPLSRLDALLVDEWNQMIDVNVRGLLHGIAAVLPHFQRQGGGHVVTVASVGAHEVVPTSAVYSATKFAAWAITEGLRLESDPSIRTTTVTPGVVESELAEHISDPDAQDAMRTYRRNAIPADAIARAISFAVGQPADVDVNEVIVRPAAQR</sequence>
<proteinExistence type="inferred from homology"/>
<dbReference type="EMBL" id="JAVDYE010000001">
    <property type="protein sequence ID" value="MDR7382275.1"/>
    <property type="molecule type" value="Genomic_DNA"/>
</dbReference>
<dbReference type="Proteomes" id="UP001183585">
    <property type="component" value="Unassembled WGS sequence"/>
</dbReference>